<evidence type="ECO:0000256" key="1">
    <source>
        <dbReference type="ARBA" id="ARBA00010926"/>
    </source>
</evidence>
<dbReference type="SUPFAM" id="SSF81296">
    <property type="entry name" value="E set domains"/>
    <property type="match status" value="1"/>
</dbReference>
<dbReference type="PANTHER" id="PTHR10343">
    <property type="entry name" value="5'-AMP-ACTIVATED PROTEIN KINASE , BETA SUBUNIT"/>
    <property type="match status" value="1"/>
</dbReference>
<dbReference type="InterPro" id="IPR013783">
    <property type="entry name" value="Ig-like_fold"/>
</dbReference>
<dbReference type="Pfam" id="PF16561">
    <property type="entry name" value="AMPK1_CBM"/>
    <property type="match status" value="1"/>
</dbReference>
<accession>A0ABM1SML6</accession>
<organism evidence="6 7">
    <name type="scientific">Limulus polyphemus</name>
    <name type="common">Atlantic horseshoe crab</name>
    <dbReference type="NCBI Taxonomy" id="6850"/>
    <lineage>
        <taxon>Eukaryota</taxon>
        <taxon>Metazoa</taxon>
        <taxon>Ecdysozoa</taxon>
        <taxon>Arthropoda</taxon>
        <taxon>Chelicerata</taxon>
        <taxon>Merostomata</taxon>
        <taxon>Xiphosura</taxon>
        <taxon>Limulidae</taxon>
        <taxon>Limulus</taxon>
    </lineage>
</organism>
<evidence type="ECO:0000259" key="5">
    <source>
        <dbReference type="Pfam" id="PF16561"/>
    </source>
</evidence>
<dbReference type="Proteomes" id="UP000694941">
    <property type="component" value="Unplaced"/>
</dbReference>
<evidence type="ECO:0000313" key="7">
    <source>
        <dbReference type="RefSeq" id="XP_022244872.1"/>
    </source>
</evidence>
<comment type="similarity">
    <text evidence="1">Belongs to the 5'-AMP-activated protein kinase beta subunit family.</text>
</comment>
<evidence type="ECO:0000256" key="4">
    <source>
        <dbReference type="SAM" id="MobiDB-lite"/>
    </source>
</evidence>
<evidence type="ECO:0000256" key="3">
    <source>
        <dbReference type="ARBA" id="ARBA00040010"/>
    </source>
</evidence>
<feature type="compositionally biased region" description="Low complexity" evidence="4">
    <location>
        <begin position="17"/>
        <end position="28"/>
    </location>
</feature>
<feature type="compositionally biased region" description="Basic and acidic residues" evidence="4">
    <location>
        <begin position="93"/>
        <end position="110"/>
    </location>
</feature>
<dbReference type="PANTHER" id="PTHR10343:SF84">
    <property type="entry name" value="5'-AMP-ACTIVATED PROTEIN KINASE SUBUNIT BETA-1"/>
    <property type="match status" value="1"/>
</dbReference>
<feature type="compositionally biased region" description="Basic and acidic residues" evidence="4">
    <location>
        <begin position="29"/>
        <end position="39"/>
    </location>
</feature>
<dbReference type="InterPro" id="IPR032640">
    <property type="entry name" value="AMPK1_CBM"/>
</dbReference>
<reference evidence="7" key="1">
    <citation type="submission" date="2025-08" db="UniProtKB">
        <authorList>
            <consortium name="RefSeq"/>
        </authorList>
    </citation>
    <scope>IDENTIFICATION</scope>
    <source>
        <tissue evidence="7">Muscle</tissue>
    </source>
</reference>
<sequence length="320" mass="34907">MSHLALAMGLRKSKQKAGNNEEATGGEESVAKENNETKPETTNQAGEIEEGKEKKEEQADKTTEEKSVDDKPNEVASIEQKSEEKEEDNTLDESQKKHETQEQADGDQKCVQEPTEAVQSVTTENTDEGIEEKSGGDSNAQVPSPEAASSEAVTPPVTNSPEKVTDATEYSEIQSAEGINDGTLAEESEKKLAEDQSSATASSETMYPATFIWDGEGKEVGVSGSFNNWGDPWSLSESDGKFSLTKSLTAGQYHFKFYVDGNQTVNSNQKEVRTLTTLSVTTLFEGDMTCDENSYQPVWVRSGFCRLIVKLLDTELSIAQ</sequence>
<dbReference type="CDD" id="cd02859">
    <property type="entry name" value="E_set_AMPKbeta_like_N"/>
    <property type="match status" value="1"/>
</dbReference>
<feature type="domain" description="AMP-activated protein kinase glycogen-binding" evidence="5">
    <location>
        <begin position="207"/>
        <end position="271"/>
    </location>
</feature>
<evidence type="ECO:0000256" key="2">
    <source>
        <dbReference type="ARBA" id="ARBA00025180"/>
    </source>
</evidence>
<name>A0ABM1SML6_LIMPO</name>
<feature type="region of interest" description="Disordered" evidence="4">
    <location>
        <begin position="1"/>
        <end position="181"/>
    </location>
</feature>
<dbReference type="InterPro" id="IPR050827">
    <property type="entry name" value="CRP1_MDG1_kinase"/>
</dbReference>
<gene>
    <name evidence="7" type="primary">LOC106461848</name>
</gene>
<dbReference type="RefSeq" id="XP_022244872.1">
    <property type="nucleotide sequence ID" value="XM_022389164.1"/>
</dbReference>
<dbReference type="Gene3D" id="2.60.40.10">
    <property type="entry name" value="Immunoglobulins"/>
    <property type="match status" value="1"/>
</dbReference>
<dbReference type="InterPro" id="IPR014756">
    <property type="entry name" value="Ig_E-set"/>
</dbReference>
<proteinExistence type="inferred from homology"/>
<feature type="compositionally biased region" description="Basic and acidic residues" evidence="4">
    <location>
        <begin position="49"/>
        <end position="73"/>
    </location>
</feature>
<protein>
    <recommendedName>
        <fullName evidence="3">5'-AMP-activated protein kinase subunit beta-1</fullName>
    </recommendedName>
</protein>
<keyword evidence="6" id="KW-1185">Reference proteome</keyword>
<comment type="function">
    <text evidence="2">Non-catalytic subunit of AMP-activated protein kinase (AMPK), an energy sensor protein kinase that plays a key role in regulating cellular energy metabolism. In response to reduction of intracellular ATP levels, AMPK activates energy-producing pathways and inhibits energy-consuming processes: inhibits protein, carbohydrate and lipid biosynthesis, as well as cell growth and proliferation. AMPK acts via direct phosphorylation of metabolic enzymes, and by longer-term effects via phosphorylation of transcription regulators. Also acts as a regulator of cellular polarity by remodeling the actin cytoskeleton; probably by indirectly activating myosin. Beta non-catalytic subunit acts as a scaffold on which the AMPK complex assembles, via its C-terminus that bridges alpha (PRKAA1 or PRKAA2) and gamma subunits (PRKAG1, PRKAG2 or PRKAG3).</text>
</comment>
<evidence type="ECO:0000313" key="6">
    <source>
        <dbReference type="Proteomes" id="UP000694941"/>
    </source>
</evidence>
<dbReference type="GeneID" id="106461848"/>